<evidence type="ECO:0000313" key="6">
    <source>
        <dbReference type="EMBL" id="ANJ67182.1"/>
    </source>
</evidence>
<dbReference type="PANTHER" id="PTHR12151">
    <property type="entry name" value="ELECTRON TRANSPORT PROTIN SCO1/SENC FAMILY MEMBER"/>
    <property type="match status" value="1"/>
</dbReference>
<name>A0A191ZH53_9GAMM</name>
<dbReference type="CDD" id="cd02968">
    <property type="entry name" value="SCO"/>
    <property type="match status" value="1"/>
</dbReference>
<evidence type="ECO:0000256" key="4">
    <source>
        <dbReference type="PIRSR" id="PIRSR603782-2"/>
    </source>
</evidence>
<dbReference type="AlphaFoldDB" id="A0A191ZH53"/>
<dbReference type="STRING" id="1860122.A9404_07100"/>
<dbReference type="InterPro" id="IPR036249">
    <property type="entry name" value="Thioredoxin-like_sf"/>
</dbReference>
<dbReference type="PANTHER" id="PTHR12151:SF25">
    <property type="entry name" value="LINALOOL DEHYDRATASE_ISOMERASE DOMAIN-CONTAINING PROTEIN"/>
    <property type="match status" value="1"/>
</dbReference>
<sequence length="210" mass="23363">MLLLAAGWSKAAPAANLAEQPISEARLAAFHTQDLLVFRPLATPIRVPGADFVSAQGPVRMPAMFRDHWTLLYIGYTFCPDICPTELTTLSGLLPALKKDLPGANWQVVFLSVDPDRDRPKRLAEYAHYFDPDFHAITGTRAMIDRVTRAIKAGYRIEPHAPGSMTYEVDHDTAFRLISPDGKMVAILPPPHEISPMTQAIVRFFKEVVQ</sequence>
<keyword evidence="2 3" id="KW-0186">Copper</keyword>
<protein>
    <recommendedName>
        <fullName evidence="5">Thioredoxin domain-containing protein</fullName>
    </recommendedName>
</protein>
<evidence type="ECO:0000256" key="3">
    <source>
        <dbReference type="PIRSR" id="PIRSR603782-1"/>
    </source>
</evidence>
<dbReference type="GO" id="GO:0046872">
    <property type="term" value="F:metal ion binding"/>
    <property type="evidence" value="ECO:0007669"/>
    <property type="project" value="UniProtKB-KW"/>
</dbReference>
<comment type="similarity">
    <text evidence="1">Belongs to the SCO1/2 family.</text>
</comment>
<keyword evidence="7" id="KW-1185">Reference proteome</keyword>
<dbReference type="KEGG" id="haz:A9404_07100"/>
<feature type="disulfide bond" description="Redox-active" evidence="4">
    <location>
        <begin position="79"/>
        <end position="83"/>
    </location>
</feature>
<dbReference type="Pfam" id="PF02630">
    <property type="entry name" value="SCO1-SenC"/>
    <property type="match status" value="1"/>
</dbReference>
<accession>A0A191ZH53</accession>
<feature type="binding site" evidence="3">
    <location>
        <position position="83"/>
    </location>
    <ligand>
        <name>Cu cation</name>
        <dbReference type="ChEBI" id="CHEBI:23378"/>
    </ligand>
</feature>
<reference evidence="6 7" key="1">
    <citation type="submission" date="2016-06" db="EMBL/GenBank/DDBJ databases">
        <title>Insight into the functional genes involving in sulfur oxidation in Pearl River water.</title>
        <authorList>
            <person name="Luo J."/>
            <person name="Tan X."/>
            <person name="Lin W."/>
        </authorList>
    </citation>
    <scope>NUCLEOTIDE SEQUENCE [LARGE SCALE GENOMIC DNA]</scope>
    <source>
        <strain evidence="6 7">LS2</strain>
    </source>
</reference>
<organism evidence="6 7">
    <name type="scientific">Halothiobacillus diazotrophicus</name>
    <dbReference type="NCBI Taxonomy" id="1860122"/>
    <lineage>
        <taxon>Bacteria</taxon>
        <taxon>Pseudomonadati</taxon>
        <taxon>Pseudomonadota</taxon>
        <taxon>Gammaproteobacteria</taxon>
        <taxon>Chromatiales</taxon>
        <taxon>Halothiobacillaceae</taxon>
        <taxon>Halothiobacillus</taxon>
    </lineage>
</organism>
<dbReference type="EMBL" id="CP016027">
    <property type="protein sequence ID" value="ANJ67182.1"/>
    <property type="molecule type" value="Genomic_DNA"/>
</dbReference>
<dbReference type="SUPFAM" id="SSF52833">
    <property type="entry name" value="Thioredoxin-like"/>
    <property type="match status" value="1"/>
</dbReference>
<dbReference type="PROSITE" id="PS51352">
    <property type="entry name" value="THIOREDOXIN_2"/>
    <property type="match status" value="1"/>
</dbReference>
<dbReference type="Gene3D" id="3.40.30.10">
    <property type="entry name" value="Glutaredoxin"/>
    <property type="match status" value="1"/>
</dbReference>
<feature type="domain" description="Thioredoxin" evidence="5">
    <location>
        <begin position="41"/>
        <end position="210"/>
    </location>
</feature>
<dbReference type="Proteomes" id="UP000078596">
    <property type="component" value="Chromosome"/>
</dbReference>
<keyword evidence="4" id="KW-1015">Disulfide bond</keyword>
<proteinExistence type="inferred from homology"/>
<evidence type="ECO:0000259" key="5">
    <source>
        <dbReference type="PROSITE" id="PS51352"/>
    </source>
</evidence>
<dbReference type="InterPro" id="IPR003782">
    <property type="entry name" value="SCO1/SenC"/>
</dbReference>
<dbReference type="InterPro" id="IPR013766">
    <property type="entry name" value="Thioredoxin_domain"/>
</dbReference>
<evidence type="ECO:0000256" key="1">
    <source>
        <dbReference type="ARBA" id="ARBA00010996"/>
    </source>
</evidence>
<gene>
    <name evidence="6" type="ORF">A9404_07100</name>
</gene>
<feature type="binding site" evidence="3">
    <location>
        <position position="79"/>
    </location>
    <ligand>
        <name>Cu cation</name>
        <dbReference type="ChEBI" id="CHEBI:23378"/>
    </ligand>
</feature>
<evidence type="ECO:0000256" key="2">
    <source>
        <dbReference type="ARBA" id="ARBA00023008"/>
    </source>
</evidence>
<evidence type="ECO:0000313" key="7">
    <source>
        <dbReference type="Proteomes" id="UP000078596"/>
    </source>
</evidence>
<feature type="binding site" evidence="3">
    <location>
        <position position="171"/>
    </location>
    <ligand>
        <name>Cu cation</name>
        <dbReference type="ChEBI" id="CHEBI:23378"/>
    </ligand>
</feature>
<keyword evidence="3" id="KW-0479">Metal-binding</keyword>